<dbReference type="RefSeq" id="WP_284052310.1">
    <property type="nucleotide sequence ID" value="NZ_JAGRQC010000001.1"/>
</dbReference>
<keyword evidence="1" id="KW-0472">Membrane</keyword>
<organism evidence="2 3">
    <name type="scientific">Stakelama marina</name>
    <dbReference type="NCBI Taxonomy" id="2826939"/>
    <lineage>
        <taxon>Bacteria</taxon>
        <taxon>Pseudomonadati</taxon>
        <taxon>Pseudomonadota</taxon>
        <taxon>Alphaproteobacteria</taxon>
        <taxon>Sphingomonadales</taxon>
        <taxon>Sphingomonadaceae</taxon>
        <taxon>Stakelama</taxon>
    </lineage>
</organism>
<comment type="caution">
    <text evidence="2">The sequence shown here is derived from an EMBL/GenBank/DDBJ whole genome shotgun (WGS) entry which is preliminary data.</text>
</comment>
<sequence length="189" mass="20949">MTPSDPPGNRPVDSLFDRMMRIRFRRRSFAWNAGQAAGRAFPDIGPRRSWVVPALVALLIASGPALTWAAASILHARIRAQIEALREKEAPALAARAARQRGRDMLSDAFAVPPAANVLDRIAKVLLEQVRLSDLRRSRDGALEMQIAASDPDQLREALRRDPLFARLRDTGQRRGDGVMIVTLREGAR</sequence>
<reference evidence="2" key="1">
    <citation type="submission" date="2021-04" db="EMBL/GenBank/DDBJ databases">
        <title>Ouciella asimina sp. nov., isolated from the surface seawater in the hydrothermal field of Okinawa Trough.</title>
        <authorList>
            <person name="Shuang W."/>
        </authorList>
    </citation>
    <scope>NUCLEOTIDE SEQUENCE</scope>
    <source>
        <strain evidence="2">LXI357</strain>
    </source>
</reference>
<evidence type="ECO:0000313" key="2">
    <source>
        <dbReference type="EMBL" id="MBR0551017.1"/>
    </source>
</evidence>
<dbReference type="AlphaFoldDB" id="A0A8T4I8N0"/>
<dbReference type="EMBL" id="JAGRQC010000001">
    <property type="protein sequence ID" value="MBR0551017.1"/>
    <property type="molecule type" value="Genomic_DNA"/>
</dbReference>
<name>A0A8T4I8N0_9SPHN</name>
<protein>
    <submittedName>
        <fullName evidence="2">Uncharacterized protein</fullName>
    </submittedName>
</protein>
<keyword evidence="3" id="KW-1185">Reference proteome</keyword>
<feature type="transmembrane region" description="Helical" evidence="1">
    <location>
        <begin position="50"/>
        <end position="71"/>
    </location>
</feature>
<accession>A0A8T4I8N0</accession>
<proteinExistence type="predicted"/>
<keyword evidence="1" id="KW-0812">Transmembrane</keyword>
<gene>
    <name evidence="2" type="ORF">J7S20_00690</name>
</gene>
<evidence type="ECO:0000256" key="1">
    <source>
        <dbReference type="SAM" id="Phobius"/>
    </source>
</evidence>
<evidence type="ECO:0000313" key="3">
    <source>
        <dbReference type="Proteomes" id="UP000676996"/>
    </source>
</evidence>
<dbReference type="Proteomes" id="UP000676996">
    <property type="component" value="Unassembled WGS sequence"/>
</dbReference>
<keyword evidence="1" id="KW-1133">Transmembrane helix</keyword>